<dbReference type="GO" id="GO:0051082">
    <property type="term" value="F:unfolded protein binding"/>
    <property type="evidence" value="ECO:0007669"/>
    <property type="project" value="InterPro"/>
</dbReference>
<protein>
    <recommendedName>
        <fullName evidence="7">OmpH family outer membrane protein</fullName>
    </recommendedName>
</protein>
<evidence type="ECO:0000313" key="6">
    <source>
        <dbReference type="Proteomes" id="UP000321513"/>
    </source>
</evidence>
<gene>
    <name evidence="5" type="ORF">SAE01_24830</name>
</gene>
<evidence type="ECO:0000256" key="3">
    <source>
        <dbReference type="SAM" id="Coils"/>
    </source>
</evidence>
<feature type="transmembrane region" description="Helical" evidence="4">
    <location>
        <begin position="6"/>
        <end position="25"/>
    </location>
</feature>
<keyword evidence="4" id="KW-1133">Transmembrane helix</keyword>
<keyword evidence="4" id="KW-0472">Membrane</keyword>
<sequence>MNRNFLLAFNVVLLVLVGVLFYLHFSSSSKKQAPEATKVMANAPTGPFKIAYFEMDSIENNYEYLKEVKNELKAKENQLTGQLTSLKNRYMQKVNKYQQEAQTMTQERQGAMQQELMQEQKMIQNKEQAMGGDLQEESFKKMQVVNKTIEDFLKDFNKDKGYSYILAHQPGTIYYKDSSYDITSDMLRGLNATYKKKD</sequence>
<dbReference type="GO" id="GO:0005829">
    <property type="term" value="C:cytosol"/>
    <property type="evidence" value="ECO:0007669"/>
    <property type="project" value="TreeGrafter"/>
</dbReference>
<dbReference type="SMART" id="SM00935">
    <property type="entry name" value="OmpH"/>
    <property type="match status" value="1"/>
</dbReference>
<dbReference type="AlphaFoldDB" id="A0A512BDP7"/>
<feature type="coiled-coil region" evidence="3">
    <location>
        <begin position="55"/>
        <end position="114"/>
    </location>
</feature>
<organism evidence="5 6">
    <name type="scientific">Segetibacter aerophilus</name>
    <dbReference type="NCBI Taxonomy" id="670293"/>
    <lineage>
        <taxon>Bacteria</taxon>
        <taxon>Pseudomonadati</taxon>
        <taxon>Bacteroidota</taxon>
        <taxon>Chitinophagia</taxon>
        <taxon>Chitinophagales</taxon>
        <taxon>Chitinophagaceae</taxon>
        <taxon>Segetibacter</taxon>
    </lineage>
</organism>
<dbReference type="EMBL" id="BJYT01000008">
    <property type="protein sequence ID" value="GEO09987.1"/>
    <property type="molecule type" value="Genomic_DNA"/>
</dbReference>
<evidence type="ECO:0000256" key="4">
    <source>
        <dbReference type="SAM" id="Phobius"/>
    </source>
</evidence>
<keyword evidence="3" id="KW-0175">Coiled coil</keyword>
<keyword evidence="4" id="KW-0812">Transmembrane</keyword>
<reference evidence="5 6" key="1">
    <citation type="submission" date="2019-07" db="EMBL/GenBank/DDBJ databases">
        <title>Whole genome shotgun sequence of Segetibacter aerophilus NBRC 106135.</title>
        <authorList>
            <person name="Hosoyama A."/>
            <person name="Uohara A."/>
            <person name="Ohji S."/>
            <person name="Ichikawa N."/>
        </authorList>
    </citation>
    <scope>NUCLEOTIDE SEQUENCE [LARGE SCALE GENOMIC DNA]</scope>
    <source>
        <strain evidence="5 6">NBRC 106135</strain>
    </source>
</reference>
<keyword evidence="2" id="KW-0732">Signal</keyword>
<dbReference type="GO" id="GO:0050821">
    <property type="term" value="P:protein stabilization"/>
    <property type="evidence" value="ECO:0007669"/>
    <property type="project" value="TreeGrafter"/>
</dbReference>
<evidence type="ECO:0008006" key="7">
    <source>
        <dbReference type="Google" id="ProtNLM"/>
    </source>
</evidence>
<dbReference type="Pfam" id="PF03938">
    <property type="entry name" value="OmpH"/>
    <property type="match status" value="1"/>
</dbReference>
<dbReference type="InterPro" id="IPR005632">
    <property type="entry name" value="Chaperone_Skp"/>
</dbReference>
<comment type="caution">
    <text evidence="5">The sequence shown here is derived from an EMBL/GenBank/DDBJ whole genome shotgun (WGS) entry which is preliminary data.</text>
</comment>
<dbReference type="PANTHER" id="PTHR35089">
    <property type="entry name" value="CHAPERONE PROTEIN SKP"/>
    <property type="match status" value="1"/>
</dbReference>
<dbReference type="RefSeq" id="WP_147204098.1">
    <property type="nucleotide sequence ID" value="NZ_BJYT01000008.1"/>
</dbReference>
<comment type="similarity">
    <text evidence="1">Belongs to the Skp family.</text>
</comment>
<proteinExistence type="inferred from homology"/>
<dbReference type="Gene3D" id="3.30.910.20">
    <property type="entry name" value="Skp domain"/>
    <property type="match status" value="1"/>
</dbReference>
<dbReference type="InterPro" id="IPR024930">
    <property type="entry name" value="Skp_dom_sf"/>
</dbReference>
<name>A0A512BDP7_9BACT</name>
<dbReference type="Proteomes" id="UP000321513">
    <property type="component" value="Unassembled WGS sequence"/>
</dbReference>
<dbReference type="SUPFAM" id="SSF111384">
    <property type="entry name" value="OmpH-like"/>
    <property type="match status" value="1"/>
</dbReference>
<evidence type="ECO:0000256" key="1">
    <source>
        <dbReference type="ARBA" id="ARBA00009091"/>
    </source>
</evidence>
<evidence type="ECO:0000256" key="2">
    <source>
        <dbReference type="ARBA" id="ARBA00022729"/>
    </source>
</evidence>
<keyword evidence="6" id="KW-1185">Reference proteome</keyword>
<dbReference type="OrthoDB" id="1493259at2"/>
<evidence type="ECO:0000313" key="5">
    <source>
        <dbReference type="EMBL" id="GEO09987.1"/>
    </source>
</evidence>
<dbReference type="PANTHER" id="PTHR35089:SF1">
    <property type="entry name" value="CHAPERONE PROTEIN SKP"/>
    <property type="match status" value="1"/>
</dbReference>
<accession>A0A512BDP7</accession>